<evidence type="ECO:0000256" key="5">
    <source>
        <dbReference type="SAM" id="Phobius"/>
    </source>
</evidence>
<dbReference type="Gene3D" id="3.30.565.10">
    <property type="entry name" value="Histidine kinase-like ATPase, C-terminal domain"/>
    <property type="match status" value="1"/>
</dbReference>
<protein>
    <recommendedName>
        <fullName evidence="2">histidine kinase</fullName>
        <ecNumber evidence="2">2.7.13.3</ecNumber>
    </recommendedName>
</protein>
<dbReference type="InterPro" id="IPR011110">
    <property type="entry name" value="Reg_prop"/>
</dbReference>
<dbReference type="CDD" id="cd00075">
    <property type="entry name" value="HATPase"/>
    <property type="match status" value="1"/>
</dbReference>
<dbReference type="InterPro" id="IPR013783">
    <property type="entry name" value="Ig-like_fold"/>
</dbReference>
<keyword evidence="7" id="KW-0808">Transferase</keyword>
<dbReference type="InterPro" id="IPR003661">
    <property type="entry name" value="HisK_dim/P_dom"/>
</dbReference>
<dbReference type="SMART" id="SM00387">
    <property type="entry name" value="HATPase_c"/>
    <property type="match status" value="1"/>
</dbReference>
<sequence>MLQILALQVASQPAAKETKYSVRHYTSDNGLPQNTVRALTQDQEGFIWLATDMGLVRFDGQSFVTFDKDKLGLKSSSFLSFITDIEGRNERLYAVGEKLTHIRIADGKAIPDKSPLDHRIHKMFKPGARPYDLMYMLGLPDRWNKDFVPTYNLFLLPKPNGDFYIWSQGGKIDFYARWKKQRTYETQLSSPIGLFRIGTNLYYDDEVGNIRLIATSGPARAGSDVTLAPAHGNPEKPDLRKPYKLYADDLSGKAFIYQDLKLYALSEKAPGHLLTTVLLADVDFGRNGLTSVFYDSRHQRLYLGTITNGLFIYDLKVFEALGIDTDDPGLNVYYAQATLSDSSVITPHFYVIGKGNDGQNFSRVIPHPLGKAINGYTIVKSRSGDIWIAGYGWSYKQLYRYDPTGEHLEQVWNLGSNISFLYEDPSGRVWLGMETDGVKYIDPGESGMPVHTLTDKIKHVSYMVKDGNDVLWVGTHPGLYKVNLARNTISTIQQTNGHYIKSLLLARPGELWFTTDDDGFFLVQNGRPLRFPLDRDHFLSNAHCIVHDRKDFFWIPTNQGLFRILRSDLLDFASHGDSTRLYYHRYSKHSGFRINEFNGGCQPCAIRLRNDYVSLPSMGGLVFFKPEQIPVDTPHSKIFIDRIEANSGNVPVNGSKIQLAGVSDLRVFFSSPYLAERQNQQLYYTISEEDRPSSTQTWFPIEQEQHFISLNNLTSGTYTLKIRKNTGFGPNSVQLATLTIVVPYPWYDTWPFKLVIITLVLVAIYFYFKNRLKKADQLNRVLESRVSEKTRNLQDTLSVLKESEQELLRQTRLQMHLIASISHDIRSPLRSIEFASGKVRDLLQEGELELVGAIGSSVNESSGRVLLLLENMLSYVKSQMSGASVAHDTFFVQGLVDEIAVIFNTSFKIQENKFVNNIPETLLLKSNRQLLKIILHNLIDNANKYTSGGSVIVTASRENEVVRLLVTDTGPGLPEAVLNWFNGDDDTIYPQSPDNAPDMHGIGLVIVKELAGMLHVRIKATSISGAAFSIEFRKA</sequence>
<dbReference type="Gene3D" id="2.130.10.10">
    <property type="entry name" value="YVTN repeat-like/Quinoprotein amine dehydrogenase"/>
    <property type="match status" value="2"/>
</dbReference>
<dbReference type="Pfam" id="PF07494">
    <property type="entry name" value="Reg_prop"/>
    <property type="match status" value="1"/>
</dbReference>
<evidence type="ECO:0000259" key="6">
    <source>
        <dbReference type="PROSITE" id="PS50109"/>
    </source>
</evidence>
<dbReference type="EMBL" id="JAVDTI010000008">
    <property type="protein sequence ID" value="MDR6808900.1"/>
    <property type="molecule type" value="Genomic_DNA"/>
</dbReference>
<accession>A0ABU1R8H2</accession>
<feature type="coiled-coil region" evidence="4">
    <location>
        <begin position="772"/>
        <end position="806"/>
    </location>
</feature>
<keyword evidence="5" id="KW-1133">Transmembrane helix</keyword>
<evidence type="ECO:0000313" key="8">
    <source>
        <dbReference type="Proteomes" id="UP001264980"/>
    </source>
</evidence>
<feature type="domain" description="Histidine kinase" evidence="6">
    <location>
        <begin position="820"/>
        <end position="1035"/>
    </location>
</feature>
<dbReference type="SUPFAM" id="SSF55874">
    <property type="entry name" value="ATPase domain of HSP90 chaperone/DNA topoisomerase II/histidine kinase"/>
    <property type="match status" value="1"/>
</dbReference>
<dbReference type="SUPFAM" id="SSF63829">
    <property type="entry name" value="Calcium-dependent phosphotriesterase"/>
    <property type="match status" value="1"/>
</dbReference>
<dbReference type="SMART" id="SM00388">
    <property type="entry name" value="HisKA"/>
    <property type="match status" value="1"/>
</dbReference>
<keyword evidence="4" id="KW-0175">Coiled coil</keyword>
<dbReference type="PANTHER" id="PTHR43547">
    <property type="entry name" value="TWO-COMPONENT HISTIDINE KINASE"/>
    <property type="match status" value="1"/>
</dbReference>
<dbReference type="PANTHER" id="PTHR43547:SF2">
    <property type="entry name" value="HYBRID SIGNAL TRANSDUCTION HISTIDINE KINASE C"/>
    <property type="match status" value="1"/>
</dbReference>
<feature type="transmembrane region" description="Helical" evidence="5">
    <location>
        <begin position="750"/>
        <end position="768"/>
    </location>
</feature>
<dbReference type="SUPFAM" id="SSF47384">
    <property type="entry name" value="Homodimeric domain of signal transducing histidine kinase"/>
    <property type="match status" value="1"/>
</dbReference>
<comment type="catalytic activity">
    <reaction evidence="1">
        <text>ATP + protein L-histidine = ADP + protein N-phospho-L-histidine.</text>
        <dbReference type="EC" id="2.7.13.3"/>
    </reaction>
</comment>
<dbReference type="InterPro" id="IPR036890">
    <property type="entry name" value="HATPase_C_sf"/>
</dbReference>
<dbReference type="CDD" id="cd00082">
    <property type="entry name" value="HisKA"/>
    <property type="match status" value="1"/>
</dbReference>
<dbReference type="Proteomes" id="UP001264980">
    <property type="component" value="Unassembled WGS sequence"/>
</dbReference>
<dbReference type="InterPro" id="IPR015943">
    <property type="entry name" value="WD40/YVTN_repeat-like_dom_sf"/>
</dbReference>
<evidence type="ECO:0000256" key="1">
    <source>
        <dbReference type="ARBA" id="ARBA00000085"/>
    </source>
</evidence>
<keyword evidence="5" id="KW-0812">Transmembrane</keyword>
<evidence type="ECO:0000256" key="2">
    <source>
        <dbReference type="ARBA" id="ARBA00012438"/>
    </source>
</evidence>
<dbReference type="Gene3D" id="1.10.287.130">
    <property type="match status" value="1"/>
</dbReference>
<dbReference type="InterPro" id="IPR036097">
    <property type="entry name" value="HisK_dim/P_sf"/>
</dbReference>
<dbReference type="RefSeq" id="WP_309991501.1">
    <property type="nucleotide sequence ID" value="NZ_JAVDTI010000008.1"/>
</dbReference>
<keyword evidence="8" id="KW-1185">Reference proteome</keyword>
<dbReference type="InterPro" id="IPR003594">
    <property type="entry name" value="HATPase_dom"/>
</dbReference>
<evidence type="ECO:0000256" key="4">
    <source>
        <dbReference type="SAM" id="Coils"/>
    </source>
</evidence>
<comment type="caution">
    <text evidence="7">The sequence shown here is derived from an EMBL/GenBank/DDBJ whole genome shotgun (WGS) entry which is preliminary data.</text>
</comment>
<organism evidence="7 8">
    <name type="scientific">Dyadobacter fermentans</name>
    <dbReference type="NCBI Taxonomy" id="94254"/>
    <lineage>
        <taxon>Bacteria</taxon>
        <taxon>Pseudomonadati</taxon>
        <taxon>Bacteroidota</taxon>
        <taxon>Cytophagia</taxon>
        <taxon>Cytophagales</taxon>
        <taxon>Spirosomataceae</taxon>
        <taxon>Dyadobacter</taxon>
    </lineage>
</organism>
<dbReference type="GO" id="GO:0016301">
    <property type="term" value="F:kinase activity"/>
    <property type="evidence" value="ECO:0007669"/>
    <property type="project" value="UniProtKB-KW"/>
</dbReference>
<keyword evidence="3" id="KW-0597">Phosphoprotein</keyword>
<dbReference type="PROSITE" id="PS50109">
    <property type="entry name" value="HIS_KIN"/>
    <property type="match status" value="1"/>
</dbReference>
<dbReference type="InterPro" id="IPR005467">
    <property type="entry name" value="His_kinase_dom"/>
</dbReference>
<evidence type="ECO:0000256" key="3">
    <source>
        <dbReference type="ARBA" id="ARBA00022553"/>
    </source>
</evidence>
<dbReference type="Gene3D" id="2.60.40.10">
    <property type="entry name" value="Immunoglobulins"/>
    <property type="match status" value="1"/>
</dbReference>
<reference evidence="7 8" key="1">
    <citation type="submission" date="2023-07" db="EMBL/GenBank/DDBJ databases">
        <title>Sorghum-associated microbial communities from plants grown in Nebraska, USA.</title>
        <authorList>
            <person name="Schachtman D."/>
        </authorList>
    </citation>
    <scope>NUCLEOTIDE SEQUENCE [LARGE SCALE GENOMIC DNA]</scope>
    <source>
        <strain evidence="7 8">BE57</strain>
    </source>
</reference>
<keyword evidence="5" id="KW-0472">Membrane</keyword>
<gene>
    <name evidence="7" type="ORF">J2W84_005965</name>
</gene>
<dbReference type="EC" id="2.7.13.3" evidence="2"/>
<proteinExistence type="predicted"/>
<dbReference type="Pfam" id="PF02518">
    <property type="entry name" value="HATPase_c"/>
    <property type="match status" value="1"/>
</dbReference>
<keyword evidence="7" id="KW-0418">Kinase</keyword>
<name>A0ABU1R8H2_9BACT</name>
<evidence type="ECO:0000313" key="7">
    <source>
        <dbReference type="EMBL" id="MDR6808900.1"/>
    </source>
</evidence>